<proteinExistence type="predicted"/>
<evidence type="ECO:0000256" key="2">
    <source>
        <dbReference type="SAM" id="Phobius"/>
    </source>
</evidence>
<sequence length="143" mass="16312">MASPSFFLAVFIVHMTLSFVMIIVTEKGGGNMSNEKLDILVEGMNELRLIAHALIDRQDELDAKMDALTMEVHQLKADVTELKQDVAMLKQDVAELKQDVAMLKQDVAELKEGQDRHERILETLALRALEWNNFRLDFIRKSS</sequence>
<dbReference type="AlphaFoldDB" id="C0Z5V6"/>
<name>C0Z5V6_BREBN</name>
<gene>
    <name evidence="3" type="ordered locus">BBR47_09360</name>
</gene>
<dbReference type="HOGENOM" id="CLU_1802406_0_0_9"/>
<evidence type="ECO:0000256" key="1">
    <source>
        <dbReference type="SAM" id="Coils"/>
    </source>
</evidence>
<protein>
    <submittedName>
        <fullName evidence="3">Uncharacterized protein</fullName>
    </submittedName>
</protein>
<keyword evidence="2" id="KW-0812">Transmembrane</keyword>
<dbReference type="EMBL" id="AP008955">
    <property type="protein sequence ID" value="BAH41913.1"/>
    <property type="molecule type" value="Genomic_DNA"/>
</dbReference>
<evidence type="ECO:0000313" key="4">
    <source>
        <dbReference type="Proteomes" id="UP000001877"/>
    </source>
</evidence>
<organism evidence="3 4">
    <name type="scientific">Brevibacillus brevis (strain 47 / JCM 6285 / NBRC 100599)</name>
    <dbReference type="NCBI Taxonomy" id="358681"/>
    <lineage>
        <taxon>Bacteria</taxon>
        <taxon>Bacillati</taxon>
        <taxon>Bacillota</taxon>
        <taxon>Bacilli</taxon>
        <taxon>Bacillales</taxon>
        <taxon>Paenibacillaceae</taxon>
        <taxon>Brevibacillus</taxon>
    </lineage>
</organism>
<dbReference type="Gene3D" id="1.20.5.170">
    <property type="match status" value="1"/>
</dbReference>
<evidence type="ECO:0000313" key="3">
    <source>
        <dbReference type="EMBL" id="BAH41913.1"/>
    </source>
</evidence>
<reference evidence="3 4" key="1">
    <citation type="submission" date="2005-03" db="EMBL/GenBank/DDBJ databases">
        <title>Brevibacillus brevis strain 47, complete genome.</title>
        <authorList>
            <person name="Hosoyama A."/>
            <person name="Yamada R."/>
            <person name="Hongo Y."/>
            <person name="Terui Y."/>
            <person name="Ankai A."/>
            <person name="Masuyama W."/>
            <person name="Sekiguchi M."/>
            <person name="Takeda T."/>
            <person name="Asano K."/>
            <person name="Ohji S."/>
            <person name="Ichikawa N."/>
            <person name="Narita S."/>
            <person name="Aoki N."/>
            <person name="Miura H."/>
            <person name="Matsushita S."/>
            <person name="Sekigawa T."/>
            <person name="Yamagata H."/>
            <person name="Yoshikawa H."/>
            <person name="Udaka S."/>
            <person name="Tanikawa S."/>
            <person name="Fujita N."/>
        </authorList>
    </citation>
    <scope>NUCLEOTIDE SEQUENCE [LARGE SCALE GENOMIC DNA]</scope>
    <source>
        <strain evidence="4">47 / JCM 6285 / NBRC 100599</strain>
    </source>
</reference>
<keyword evidence="2" id="KW-0472">Membrane</keyword>
<dbReference type="STRING" id="358681.BBR47_09360"/>
<keyword evidence="1" id="KW-0175">Coiled coil</keyword>
<dbReference type="KEGG" id="bbe:BBR47_09360"/>
<accession>C0Z5V6</accession>
<keyword evidence="4" id="KW-1185">Reference proteome</keyword>
<dbReference type="Proteomes" id="UP000001877">
    <property type="component" value="Chromosome"/>
</dbReference>
<keyword evidence="2" id="KW-1133">Transmembrane helix</keyword>
<feature type="transmembrane region" description="Helical" evidence="2">
    <location>
        <begin position="6"/>
        <end position="24"/>
    </location>
</feature>
<feature type="coiled-coil region" evidence="1">
    <location>
        <begin position="58"/>
        <end position="113"/>
    </location>
</feature>
<dbReference type="eggNOG" id="COG0172">
    <property type="taxonomic scope" value="Bacteria"/>
</dbReference>